<evidence type="ECO:0008006" key="11">
    <source>
        <dbReference type="Google" id="ProtNLM"/>
    </source>
</evidence>
<feature type="signal peptide" evidence="8">
    <location>
        <begin position="1"/>
        <end position="27"/>
    </location>
</feature>
<dbReference type="EMBL" id="BAABIQ010000036">
    <property type="protein sequence ID" value="GAA4795587.1"/>
    <property type="molecule type" value="Genomic_DNA"/>
</dbReference>
<evidence type="ECO:0000313" key="10">
    <source>
        <dbReference type="Proteomes" id="UP001501411"/>
    </source>
</evidence>
<keyword evidence="7" id="KW-0998">Cell outer membrane</keyword>
<comment type="subcellular location">
    <subcellularLocation>
        <location evidence="1">Cell outer membrane</location>
    </subcellularLocation>
</comment>
<protein>
    <recommendedName>
        <fullName evidence="11">TolC family protein</fullName>
    </recommendedName>
</protein>
<dbReference type="SUPFAM" id="SSF56954">
    <property type="entry name" value="Outer membrane efflux proteins (OEP)"/>
    <property type="match status" value="1"/>
</dbReference>
<keyword evidence="3" id="KW-0813">Transport</keyword>
<evidence type="ECO:0000256" key="3">
    <source>
        <dbReference type="ARBA" id="ARBA00022448"/>
    </source>
</evidence>
<dbReference type="Gene3D" id="1.20.1600.10">
    <property type="entry name" value="Outer membrane efflux proteins (OEP)"/>
    <property type="match status" value="1"/>
</dbReference>
<evidence type="ECO:0000256" key="6">
    <source>
        <dbReference type="ARBA" id="ARBA00023136"/>
    </source>
</evidence>
<evidence type="ECO:0000256" key="5">
    <source>
        <dbReference type="ARBA" id="ARBA00022692"/>
    </source>
</evidence>
<comment type="caution">
    <text evidence="9">The sequence shown here is derived from an EMBL/GenBank/DDBJ whole genome shotgun (WGS) entry which is preliminary data.</text>
</comment>
<evidence type="ECO:0000313" key="9">
    <source>
        <dbReference type="EMBL" id="GAA4795587.1"/>
    </source>
</evidence>
<evidence type="ECO:0000256" key="2">
    <source>
        <dbReference type="ARBA" id="ARBA00007613"/>
    </source>
</evidence>
<dbReference type="Proteomes" id="UP001501411">
    <property type="component" value="Unassembled WGS sequence"/>
</dbReference>
<comment type="similarity">
    <text evidence="2">Belongs to the outer membrane factor (OMF) (TC 1.B.17) family.</text>
</comment>
<keyword evidence="5" id="KW-0812">Transmembrane</keyword>
<evidence type="ECO:0000256" key="4">
    <source>
        <dbReference type="ARBA" id="ARBA00022452"/>
    </source>
</evidence>
<organism evidence="9 10">
    <name type="scientific">Olivibacter ginsenosidimutans</name>
    <dbReference type="NCBI Taxonomy" id="1176537"/>
    <lineage>
        <taxon>Bacteria</taxon>
        <taxon>Pseudomonadati</taxon>
        <taxon>Bacteroidota</taxon>
        <taxon>Sphingobacteriia</taxon>
        <taxon>Sphingobacteriales</taxon>
        <taxon>Sphingobacteriaceae</taxon>
        <taxon>Olivibacter</taxon>
    </lineage>
</organism>
<dbReference type="PANTHER" id="PTHR30026">
    <property type="entry name" value="OUTER MEMBRANE PROTEIN TOLC"/>
    <property type="match status" value="1"/>
</dbReference>
<evidence type="ECO:0000256" key="1">
    <source>
        <dbReference type="ARBA" id="ARBA00004442"/>
    </source>
</evidence>
<feature type="chain" id="PRO_5045082702" description="TolC family protein" evidence="8">
    <location>
        <begin position="28"/>
        <end position="471"/>
    </location>
</feature>
<dbReference type="PANTHER" id="PTHR30026:SF20">
    <property type="entry name" value="OUTER MEMBRANE PROTEIN TOLC"/>
    <property type="match status" value="1"/>
</dbReference>
<dbReference type="InterPro" id="IPR003423">
    <property type="entry name" value="OMP_efflux"/>
</dbReference>
<name>A0ABP9BH77_9SPHI</name>
<accession>A0ABP9BH77</accession>
<keyword evidence="10" id="KW-1185">Reference proteome</keyword>
<keyword evidence="8" id="KW-0732">Signal</keyword>
<evidence type="ECO:0000256" key="8">
    <source>
        <dbReference type="SAM" id="SignalP"/>
    </source>
</evidence>
<keyword evidence="6" id="KW-0472">Membrane</keyword>
<sequence length="471" mass="52453">MKSTEKSVIRLCISSLLLLFSAVHSPAQEKLSLQQALQLAVHNYGTLKAKANYAHASSIAVDQAKRDYLPNLILSGQQDYGTINGQNGPLYGFGGYGVASSGPALPNQNWNAAFGSLYLANMNWEFFSFGKAKERIKVAQGIANRDDKDLQQELFNHQVKVAAAYLNLLAAQKLTLSYEKNLHRADTFRQVVVTRARNGLIAGVDSSLANAEVSNAKIALTKAKDFEQEKSNLLAQLMGIPSQTFILDSVFIAHIPQGIEEQTAMDTTKHPILQWYQSRIALGKEQRNYLKTLYYPSFSLIGIFQTRGSGFGNDYTLDQHAYTSNYFDGIKPTRTNYLIGVGLTWNITQPLRVSKQVKSQYFVNEALANEFELAEQQLKAQQALSETKIQNALHNYHEVPIQVKAASDAFLQKSVLYKNGLTNLVDVTQALYTLIRAETDRDIAYNNVWQALLYKAAATGDFSLFTEKIIP</sequence>
<dbReference type="RefSeq" id="WP_345232130.1">
    <property type="nucleotide sequence ID" value="NZ_BAABIQ010000036.1"/>
</dbReference>
<reference evidence="10" key="1">
    <citation type="journal article" date="2019" name="Int. J. Syst. Evol. Microbiol.">
        <title>The Global Catalogue of Microorganisms (GCM) 10K type strain sequencing project: providing services to taxonomists for standard genome sequencing and annotation.</title>
        <authorList>
            <consortium name="The Broad Institute Genomics Platform"/>
            <consortium name="The Broad Institute Genome Sequencing Center for Infectious Disease"/>
            <person name="Wu L."/>
            <person name="Ma J."/>
        </authorList>
    </citation>
    <scope>NUCLEOTIDE SEQUENCE [LARGE SCALE GENOMIC DNA]</scope>
    <source>
        <strain evidence="10">JCM 18200</strain>
    </source>
</reference>
<dbReference type="Pfam" id="PF02321">
    <property type="entry name" value="OEP"/>
    <property type="match status" value="1"/>
</dbReference>
<dbReference type="InterPro" id="IPR051906">
    <property type="entry name" value="TolC-like"/>
</dbReference>
<keyword evidence="4" id="KW-1134">Transmembrane beta strand</keyword>
<evidence type="ECO:0000256" key="7">
    <source>
        <dbReference type="ARBA" id="ARBA00023237"/>
    </source>
</evidence>
<gene>
    <name evidence="9" type="ORF">GCM10023231_25040</name>
</gene>
<proteinExistence type="inferred from homology"/>